<reference evidence="3 4" key="1">
    <citation type="journal article" date="2019" name="Plant Biotechnol. J.">
        <title>The red bayberry genome and genetic basis of sex determination.</title>
        <authorList>
            <person name="Jia H.M."/>
            <person name="Jia H.J."/>
            <person name="Cai Q.L."/>
            <person name="Wang Y."/>
            <person name="Zhao H.B."/>
            <person name="Yang W.F."/>
            <person name="Wang G.Y."/>
            <person name="Li Y.H."/>
            <person name="Zhan D.L."/>
            <person name="Shen Y.T."/>
            <person name="Niu Q.F."/>
            <person name="Chang L."/>
            <person name="Qiu J."/>
            <person name="Zhao L."/>
            <person name="Xie H.B."/>
            <person name="Fu W.Y."/>
            <person name="Jin J."/>
            <person name="Li X.W."/>
            <person name="Jiao Y."/>
            <person name="Zhou C.C."/>
            <person name="Tu T."/>
            <person name="Chai C.Y."/>
            <person name="Gao J.L."/>
            <person name="Fan L.J."/>
            <person name="van de Weg E."/>
            <person name="Wang J.Y."/>
            <person name="Gao Z.S."/>
        </authorList>
    </citation>
    <scope>NUCLEOTIDE SEQUENCE [LARGE SCALE GENOMIC DNA]</scope>
    <source>
        <tissue evidence="3">Leaves</tissue>
    </source>
</reference>
<keyword evidence="2" id="KW-0812">Transmembrane</keyword>
<dbReference type="Proteomes" id="UP000516437">
    <property type="component" value="Chromosome 8"/>
</dbReference>
<organism evidence="3 4">
    <name type="scientific">Morella rubra</name>
    <name type="common">Chinese bayberry</name>
    <dbReference type="NCBI Taxonomy" id="262757"/>
    <lineage>
        <taxon>Eukaryota</taxon>
        <taxon>Viridiplantae</taxon>
        <taxon>Streptophyta</taxon>
        <taxon>Embryophyta</taxon>
        <taxon>Tracheophyta</taxon>
        <taxon>Spermatophyta</taxon>
        <taxon>Magnoliopsida</taxon>
        <taxon>eudicotyledons</taxon>
        <taxon>Gunneridae</taxon>
        <taxon>Pentapetalae</taxon>
        <taxon>rosids</taxon>
        <taxon>fabids</taxon>
        <taxon>Fagales</taxon>
        <taxon>Myricaceae</taxon>
        <taxon>Morella</taxon>
    </lineage>
</organism>
<evidence type="ECO:0000256" key="2">
    <source>
        <dbReference type="SAM" id="Phobius"/>
    </source>
</evidence>
<evidence type="ECO:0000313" key="4">
    <source>
        <dbReference type="Proteomes" id="UP000516437"/>
    </source>
</evidence>
<protein>
    <submittedName>
        <fullName evidence="3">Uncharacterized protein</fullName>
    </submittedName>
</protein>
<evidence type="ECO:0000256" key="1">
    <source>
        <dbReference type="SAM" id="MobiDB-lite"/>
    </source>
</evidence>
<name>A0A6A1UQZ6_9ROSI</name>
<keyword evidence="4" id="KW-1185">Reference proteome</keyword>
<feature type="region of interest" description="Disordered" evidence="1">
    <location>
        <begin position="73"/>
        <end position="93"/>
    </location>
</feature>
<dbReference type="AlphaFoldDB" id="A0A6A1UQZ6"/>
<sequence length="93" mass="10017">MKLLWGTEFQYSMIYHCRAGHILISSISSPSCDAVFLSSSIALNLPSFIFPQLALIFLGAVIGLPRGYDDVKVSSPAENSEKNGIGPLLSSRA</sequence>
<keyword evidence="2" id="KW-0472">Membrane</keyword>
<dbReference type="EMBL" id="RXIC02000026">
    <property type="protein sequence ID" value="KAB1202218.1"/>
    <property type="molecule type" value="Genomic_DNA"/>
</dbReference>
<feature type="transmembrane region" description="Helical" evidence="2">
    <location>
        <begin position="45"/>
        <end position="64"/>
    </location>
</feature>
<accession>A0A6A1UQZ6</accession>
<gene>
    <name evidence="3" type="ORF">CJ030_MR8G001770</name>
</gene>
<keyword evidence="2" id="KW-1133">Transmembrane helix</keyword>
<comment type="caution">
    <text evidence="3">The sequence shown here is derived from an EMBL/GenBank/DDBJ whole genome shotgun (WGS) entry which is preliminary data.</text>
</comment>
<proteinExistence type="predicted"/>
<evidence type="ECO:0000313" key="3">
    <source>
        <dbReference type="EMBL" id="KAB1202218.1"/>
    </source>
</evidence>